<evidence type="ECO:0008006" key="4">
    <source>
        <dbReference type="Google" id="ProtNLM"/>
    </source>
</evidence>
<sequence length="274" mass="29298">MAEQAGYHPCTCIALDVQAYGGNNDRRQSEIQHDLPRLLSRAALNSGLDRSRWHIQAKGDEQLAVAPMDGSEPRIVDDYIRHITSGLLGYNQDRVSSARMRIRAAVHHGPVEVADNGFAGRTVVTTSRLLNSGPLRGALTAAPAADLVLVLSDEVYRSTVGGGHTTLPTTAFRRVAVQEKEYEAAAWLWVPGHDAHQLDLDEPGHRTGAAEEPYRTAAGTTPHGRADRSETAPTDSQPVGAQGPHVNGRDVSVNTFNAPVDLRGGVVGFGGPRG</sequence>
<dbReference type="Gene3D" id="3.30.70.1230">
    <property type="entry name" value="Nucleotide cyclase"/>
    <property type="match status" value="1"/>
</dbReference>
<protein>
    <recommendedName>
        <fullName evidence="4">Guanylate cyclase domain-containing protein</fullName>
    </recommendedName>
</protein>
<proteinExistence type="predicted"/>
<dbReference type="SUPFAM" id="SSF55073">
    <property type="entry name" value="Nucleotide cyclase"/>
    <property type="match status" value="1"/>
</dbReference>
<keyword evidence="3" id="KW-1185">Reference proteome</keyword>
<gene>
    <name evidence="2" type="ORF">EYS09_16200</name>
</gene>
<dbReference type="InterPro" id="IPR029787">
    <property type="entry name" value="Nucleotide_cyclase"/>
</dbReference>
<evidence type="ECO:0000313" key="2">
    <source>
        <dbReference type="EMBL" id="TBO58663.1"/>
    </source>
</evidence>
<reference evidence="2 3" key="1">
    <citation type="submission" date="2019-02" db="EMBL/GenBank/DDBJ databases">
        <title>Draft Genome Sequence of Streptomyces sp. AM-2504, identified by 16S rRNA comparative analysis as a Streptomyces Kasugaensis strain.</title>
        <authorList>
            <person name="Napolioni V."/>
            <person name="Giuliodori A.M."/>
            <person name="Spurio R."/>
            <person name="Fabbretti A."/>
        </authorList>
    </citation>
    <scope>NUCLEOTIDE SEQUENCE [LARGE SCALE GENOMIC DNA]</scope>
    <source>
        <strain evidence="2 3">AM-2504</strain>
    </source>
</reference>
<dbReference type="AlphaFoldDB" id="A0A4Q9HU82"/>
<feature type="region of interest" description="Disordered" evidence="1">
    <location>
        <begin position="199"/>
        <end position="250"/>
    </location>
</feature>
<feature type="compositionally biased region" description="Basic and acidic residues" evidence="1">
    <location>
        <begin position="199"/>
        <end position="214"/>
    </location>
</feature>
<name>A0A4Q9HU82_STRKA</name>
<evidence type="ECO:0000256" key="1">
    <source>
        <dbReference type="SAM" id="MobiDB-lite"/>
    </source>
</evidence>
<dbReference type="Proteomes" id="UP000292452">
    <property type="component" value="Unassembled WGS sequence"/>
</dbReference>
<accession>A0A4Q9HU82</accession>
<comment type="caution">
    <text evidence="2">The sequence shown here is derived from an EMBL/GenBank/DDBJ whole genome shotgun (WGS) entry which is preliminary data.</text>
</comment>
<dbReference type="EMBL" id="SIXH01000124">
    <property type="protein sequence ID" value="TBO58663.1"/>
    <property type="molecule type" value="Genomic_DNA"/>
</dbReference>
<organism evidence="2 3">
    <name type="scientific">Streptomyces kasugaensis</name>
    <dbReference type="NCBI Taxonomy" id="1946"/>
    <lineage>
        <taxon>Bacteria</taxon>
        <taxon>Bacillati</taxon>
        <taxon>Actinomycetota</taxon>
        <taxon>Actinomycetes</taxon>
        <taxon>Kitasatosporales</taxon>
        <taxon>Streptomycetaceae</taxon>
        <taxon>Streptomyces</taxon>
    </lineage>
</organism>
<evidence type="ECO:0000313" key="3">
    <source>
        <dbReference type="Proteomes" id="UP000292452"/>
    </source>
</evidence>